<feature type="transmembrane region" description="Helical" evidence="1">
    <location>
        <begin position="100"/>
        <end position="128"/>
    </location>
</feature>
<organism evidence="2 3">
    <name type="scientific">Kineococcus gynurae</name>
    <dbReference type="NCBI Taxonomy" id="452979"/>
    <lineage>
        <taxon>Bacteria</taxon>
        <taxon>Bacillati</taxon>
        <taxon>Actinomycetota</taxon>
        <taxon>Actinomycetes</taxon>
        <taxon>Kineosporiales</taxon>
        <taxon>Kineosporiaceae</taxon>
        <taxon>Kineococcus</taxon>
    </lineage>
</organism>
<dbReference type="RefSeq" id="WP_380137354.1">
    <property type="nucleotide sequence ID" value="NZ_JBHLUI010000008.1"/>
</dbReference>
<name>A0ABV5LVM9_9ACTN</name>
<evidence type="ECO:0000313" key="2">
    <source>
        <dbReference type="EMBL" id="MFB9378148.1"/>
    </source>
</evidence>
<accession>A0ABV5LVM9</accession>
<gene>
    <name evidence="2" type="ORF">ACFFVI_14340</name>
</gene>
<keyword evidence="1" id="KW-0472">Membrane</keyword>
<keyword evidence="1" id="KW-1133">Transmembrane helix</keyword>
<dbReference type="EMBL" id="JBHMDM010000007">
    <property type="protein sequence ID" value="MFB9378148.1"/>
    <property type="molecule type" value="Genomic_DNA"/>
</dbReference>
<protein>
    <recommendedName>
        <fullName evidence="4">Colicin V production protein</fullName>
    </recommendedName>
</protein>
<feature type="transmembrane region" description="Helical" evidence="1">
    <location>
        <begin position="140"/>
        <end position="161"/>
    </location>
</feature>
<feature type="transmembrane region" description="Helical" evidence="1">
    <location>
        <begin position="44"/>
        <end position="64"/>
    </location>
</feature>
<sequence length="194" mass="19599">MPLDLDLTPVLPSGLPGPGTLDRLGSWASGLLDLRLPWGERPGLSLLLLVVVVLVVGLAVRAGWRAGASRVLLTLAGVVAGFVAGLQLAAWAVVPAERGYLLLLVVAAATVVGAVLGSVLGALLGGLLQRLHLRVLDRAAGAVLRGGVAAVVVLVAVSWVVPGAQWAPVDGFGGPDLGLGNLQDLRAALPLPRG</sequence>
<keyword evidence="1" id="KW-0812">Transmembrane</keyword>
<reference evidence="2 3" key="1">
    <citation type="submission" date="2024-09" db="EMBL/GenBank/DDBJ databases">
        <authorList>
            <person name="Sun Q."/>
            <person name="Mori K."/>
        </authorList>
    </citation>
    <scope>NUCLEOTIDE SEQUENCE [LARGE SCALE GENOMIC DNA]</scope>
    <source>
        <strain evidence="2 3">TISTR 1856</strain>
    </source>
</reference>
<evidence type="ECO:0000313" key="3">
    <source>
        <dbReference type="Proteomes" id="UP001589748"/>
    </source>
</evidence>
<evidence type="ECO:0008006" key="4">
    <source>
        <dbReference type="Google" id="ProtNLM"/>
    </source>
</evidence>
<evidence type="ECO:0000256" key="1">
    <source>
        <dbReference type="SAM" id="Phobius"/>
    </source>
</evidence>
<keyword evidence="3" id="KW-1185">Reference proteome</keyword>
<feature type="transmembrane region" description="Helical" evidence="1">
    <location>
        <begin position="71"/>
        <end position="94"/>
    </location>
</feature>
<proteinExistence type="predicted"/>
<comment type="caution">
    <text evidence="2">The sequence shown here is derived from an EMBL/GenBank/DDBJ whole genome shotgun (WGS) entry which is preliminary data.</text>
</comment>
<dbReference type="Proteomes" id="UP001589748">
    <property type="component" value="Unassembled WGS sequence"/>
</dbReference>